<gene>
    <name evidence="2" type="ORF">QUR79_08440</name>
</gene>
<dbReference type="RefSeq" id="WP_390839078.1">
    <property type="nucleotide sequence ID" value="NZ_CP129950.1"/>
</dbReference>
<evidence type="ECO:0008006" key="4">
    <source>
        <dbReference type="Google" id="ProtNLM"/>
    </source>
</evidence>
<dbReference type="EMBL" id="CP129950">
    <property type="protein sequence ID" value="WPD02770.1"/>
    <property type="molecule type" value="Genomic_DNA"/>
</dbReference>
<keyword evidence="3" id="KW-1185">Reference proteome</keyword>
<proteinExistence type="predicted"/>
<sequence>MGIFTKFKLTEVLSIFCYLANMIFINKLQNLKIINKIFFPLLIVIIFSGCVTKVLSSDKPKEVFAEKQVLVYDKTISFPYNIYPAFIEFSPTTKNELAVALHKIKIGRYDFEDSTRFALIDSESGKIKKDIELGEYIRPNGEKGDYSARFFYSDNGDKLHLRKSIHLGSSGHYSVLDLNTEKISSSYIYSCDELIAEKYKNKEGIKARCSNKIKAFYDFGVYFNGIGSGILLFDENSLKIKKIITADNRLDSEFSLDSVSEDKRYILFRKYKRPNVNENVKYIVYDIKDEKVIYSFDTPFTNKISRGFFINRDVLVFSYASEDGVFDPATKLHNYKRHIGIINLATDEKRVLSGTDEFRHRPSGGGMIAGPDTYNLNSRYIIWRFYSNFYIFDIKEMKIVQEFEEISSMPYTVSKDSKKVAFIKGYKIYIYNIVEGE</sequence>
<evidence type="ECO:0000313" key="3">
    <source>
        <dbReference type="Proteomes" id="UP001301420"/>
    </source>
</evidence>
<feature type="transmembrane region" description="Helical" evidence="1">
    <location>
        <begin position="37"/>
        <end position="55"/>
    </location>
</feature>
<keyword evidence="1" id="KW-0472">Membrane</keyword>
<accession>A0AAU0P2K8</accession>
<dbReference type="Proteomes" id="UP001301420">
    <property type="component" value="Chromosome"/>
</dbReference>
<dbReference type="AlphaFoldDB" id="A0AAU0P2K8"/>
<protein>
    <recommendedName>
        <fullName evidence="4">TolB protein</fullName>
    </recommendedName>
</protein>
<name>A0AAU0P2K8_9BACT</name>
<reference evidence="2 3" key="1">
    <citation type="submission" date="2023-06" db="EMBL/GenBank/DDBJ databases">
        <title>Characterization of Arcobacter Isolates from Retail Chicken Sold in Supermarkets in Tbilisi, Georgia.</title>
        <authorList>
            <person name="Riediger M."/>
            <person name="Zautner A.E."/>
        </authorList>
    </citation>
    <scope>NUCLEOTIDE SEQUENCE [LARGE SCALE GENOMIC DNA]</scope>
    <source>
        <strain evidence="2 3">DSM 115972</strain>
    </source>
</reference>
<dbReference type="SUPFAM" id="SSF82171">
    <property type="entry name" value="DPP6 N-terminal domain-like"/>
    <property type="match status" value="1"/>
</dbReference>
<keyword evidence="1" id="KW-1133">Transmembrane helix</keyword>
<evidence type="ECO:0000313" key="2">
    <source>
        <dbReference type="EMBL" id="WPD02770.1"/>
    </source>
</evidence>
<keyword evidence="1" id="KW-0812">Transmembrane</keyword>
<evidence type="ECO:0000256" key="1">
    <source>
        <dbReference type="SAM" id="Phobius"/>
    </source>
</evidence>
<organism evidence="2 3">
    <name type="scientific">Arcobacter cryaerophilus gv. pseudocryaerophilus</name>
    <dbReference type="NCBI Taxonomy" id="2933791"/>
    <lineage>
        <taxon>Bacteria</taxon>
        <taxon>Pseudomonadati</taxon>
        <taxon>Campylobacterota</taxon>
        <taxon>Epsilonproteobacteria</taxon>
        <taxon>Campylobacterales</taxon>
        <taxon>Arcobacteraceae</taxon>
        <taxon>Aliarcobacter</taxon>
    </lineage>
</organism>